<dbReference type="EMBL" id="JANPWB010000013">
    <property type="protein sequence ID" value="KAJ1104742.1"/>
    <property type="molecule type" value="Genomic_DNA"/>
</dbReference>
<dbReference type="PANTHER" id="PTHR11645:SF58">
    <property type="entry name" value="NADP-DEPENDENT OXIDOREDUCTASE DOMAIN-CONTAINING PROTEIN 1"/>
    <property type="match status" value="1"/>
</dbReference>
<reference evidence="6" key="1">
    <citation type="journal article" date="2022" name="bioRxiv">
        <title>Sequencing and chromosome-scale assembly of the giantPleurodeles waltlgenome.</title>
        <authorList>
            <person name="Brown T."/>
            <person name="Elewa A."/>
            <person name="Iarovenko S."/>
            <person name="Subramanian E."/>
            <person name="Araus A.J."/>
            <person name="Petzold A."/>
            <person name="Susuki M."/>
            <person name="Suzuki K.-i.T."/>
            <person name="Hayashi T."/>
            <person name="Toyoda A."/>
            <person name="Oliveira C."/>
            <person name="Osipova E."/>
            <person name="Leigh N.D."/>
            <person name="Simon A."/>
            <person name="Yun M.H."/>
        </authorList>
    </citation>
    <scope>NUCLEOTIDE SEQUENCE</scope>
    <source>
        <strain evidence="6">20211129_DDA</strain>
        <tissue evidence="6">Liver</tissue>
    </source>
</reference>
<evidence type="ECO:0000313" key="7">
    <source>
        <dbReference type="Proteomes" id="UP001066276"/>
    </source>
</evidence>
<evidence type="ECO:0000259" key="5">
    <source>
        <dbReference type="Pfam" id="PF03807"/>
    </source>
</evidence>
<dbReference type="SUPFAM" id="SSF51735">
    <property type="entry name" value="NAD(P)-binding Rossmann-fold domains"/>
    <property type="match status" value="1"/>
</dbReference>
<dbReference type="AlphaFoldDB" id="A0AAV7MMI4"/>
<protein>
    <recommendedName>
        <fullName evidence="4">NADP-dependent oxidoreductase domain-containing protein 1</fullName>
    </recommendedName>
</protein>
<comment type="caution">
    <text evidence="6">The sequence shown here is derived from an EMBL/GenBank/DDBJ whole genome shotgun (WGS) entry which is preliminary data.</text>
</comment>
<dbReference type="Gene3D" id="3.40.50.720">
    <property type="entry name" value="NAD(P)-binding Rossmann-like Domain"/>
    <property type="match status" value="1"/>
</dbReference>
<evidence type="ECO:0000256" key="1">
    <source>
        <dbReference type="ARBA" id="ARBA00005525"/>
    </source>
</evidence>
<dbReference type="PANTHER" id="PTHR11645">
    <property type="entry name" value="PYRROLINE-5-CARBOXYLATE REDUCTASE"/>
    <property type="match status" value="1"/>
</dbReference>
<comment type="similarity">
    <text evidence="1">Belongs to the pyrroline-5-carboxylate reductase family.</text>
</comment>
<evidence type="ECO:0000256" key="4">
    <source>
        <dbReference type="ARBA" id="ARBA00072230"/>
    </source>
</evidence>
<accession>A0AAV7MMI4</accession>
<dbReference type="FunFam" id="3.40.50.720:FF:000447">
    <property type="entry name" value="NADP dependent oxidoreductase domain containing 1"/>
    <property type="match status" value="1"/>
</dbReference>
<dbReference type="GO" id="GO:0055129">
    <property type="term" value="P:L-proline biosynthetic process"/>
    <property type="evidence" value="ECO:0007669"/>
    <property type="project" value="TreeGrafter"/>
</dbReference>
<dbReference type="InterPro" id="IPR036291">
    <property type="entry name" value="NAD(P)-bd_dom_sf"/>
</dbReference>
<organism evidence="6 7">
    <name type="scientific">Pleurodeles waltl</name>
    <name type="common">Iberian ribbed newt</name>
    <dbReference type="NCBI Taxonomy" id="8319"/>
    <lineage>
        <taxon>Eukaryota</taxon>
        <taxon>Metazoa</taxon>
        <taxon>Chordata</taxon>
        <taxon>Craniata</taxon>
        <taxon>Vertebrata</taxon>
        <taxon>Euteleostomi</taxon>
        <taxon>Amphibia</taxon>
        <taxon>Batrachia</taxon>
        <taxon>Caudata</taxon>
        <taxon>Salamandroidea</taxon>
        <taxon>Salamandridae</taxon>
        <taxon>Pleurodelinae</taxon>
        <taxon>Pleurodeles</taxon>
    </lineage>
</organism>
<proteinExistence type="inferred from homology"/>
<name>A0AAV7MMI4_PLEWA</name>
<keyword evidence="2" id="KW-0560">Oxidoreductase</keyword>
<keyword evidence="7" id="KW-1185">Reference proteome</keyword>
<sequence>MALDKLDITGDLKSFQFENGVDISHWHLLPLRERSKGLMVTACAHAVFFCKLLHSMRKEKDKKSCLESGMSRLLLGHHREWLKVGIIGGGHTGRQLALALKELSGIPAEDIHISTRRPETLKDLQELGMDCFYNNGRVAAWADVLFLCCLPSHLPSICSEICTNLPEYCIVYSLVSAVPIPRLKQLLSHNSIVRPKYQFQSEFHGFQWGTQGTIIAALQDKAAVQATCPWSPKGGITMNATWFGTVAYAALNCCKAWSLAHREALQLLNDVILRPLAQNQEQTPYPLFVRENFINKTFASTMAEDETFPWFDLTVVQSRETPLSRLLTSRAEVRDTLAQVYCAFFGASLERRGEHCLVVSSGT</sequence>
<feature type="domain" description="Pyrroline-5-carboxylate reductase catalytic N-terminal" evidence="5">
    <location>
        <begin position="83"/>
        <end position="167"/>
    </location>
</feature>
<evidence type="ECO:0000256" key="2">
    <source>
        <dbReference type="ARBA" id="ARBA00023002"/>
    </source>
</evidence>
<comment type="function">
    <text evidence="3">Probable oxidoreductase.</text>
</comment>
<dbReference type="InterPro" id="IPR028939">
    <property type="entry name" value="P5C_Rdtase_cat_N"/>
</dbReference>
<gene>
    <name evidence="6" type="ORF">NDU88_002151</name>
</gene>
<evidence type="ECO:0000313" key="6">
    <source>
        <dbReference type="EMBL" id="KAJ1104742.1"/>
    </source>
</evidence>
<dbReference type="Pfam" id="PF03807">
    <property type="entry name" value="F420_oxidored"/>
    <property type="match status" value="1"/>
</dbReference>
<dbReference type="GO" id="GO:0004735">
    <property type="term" value="F:pyrroline-5-carboxylate reductase activity"/>
    <property type="evidence" value="ECO:0007669"/>
    <property type="project" value="TreeGrafter"/>
</dbReference>
<dbReference type="Proteomes" id="UP001066276">
    <property type="component" value="Chromosome 9"/>
</dbReference>
<evidence type="ECO:0000256" key="3">
    <source>
        <dbReference type="ARBA" id="ARBA00054560"/>
    </source>
</evidence>